<evidence type="ECO:0000259" key="3">
    <source>
        <dbReference type="Pfam" id="PF01979"/>
    </source>
</evidence>
<reference evidence="5" key="2">
    <citation type="submission" date="2012-01" db="EMBL/GenBank/DDBJ databases">
        <title>Complete sequence of chromosome of Marinitoga piezophila KA3.</title>
        <authorList>
            <person name="Lucas S."/>
            <person name="Han J."/>
            <person name="Lapidus A."/>
            <person name="Cheng J.-F."/>
            <person name="Goodwin L."/>
            <person name="Pitluck S."/>
            <person name="Peters L."/>
            <person name="Mikhailova N."/>
            <person name="Teshima H."/>
            <person name="Detter J.C."/>
            <person name="Han C."/>
            <person name="Tapia R."/>
            <person name="Land M."/>
            <person name="Hauser L."/>
            <person name="Kyrpides N."/>
            <person name="Ivanova N."/>
            <person name="Pagani I."/>
            <person name="Jebbar M."/>
            <person name="Vannier P."/>
            <person name="Oger P."/>
            <person name="Cario A."/>
            <person name="Bartlett D."/>
            <person name="Noll K.M."/>
            <person name="Woyke T."/>
        </authorList>
    </citation>
    <scope>NUCLEOTIDE SEQUENCE [LARGE SCALE GENOMIC DNA]</scope>
    <source>
        <strain evidence="5">DSM 14283 / JCM 11233 / KA3</strain>
    </source>
</reference>
<dbReference type="InterPro" id="IPR011059">
    <property type="entry name" value="Metal-dep_hydrolase_composite"/>
</dbReference>
<dbReference type="eggNOG" id="COG0044">
    <property type="taxonomic scope" value="Bacteria"/>
</dbReference>
<dbReference type="SUPFAM" id="SSF51338">
    <property type="entry name" value="Composite domain of metallo-dependent hydrolases"/>
    <property type="match status" value="2"/>
</dbReference>
<proteinExistence type="inferred from homology"/>
<dbReference type="SUPFAM" id="SSF51556">
    <property type="entry name" value="Metallo-dependent hydrolases"/>
    <property type="match status" value="1"/>
</dbReference>
<dbReference type="FunFam" id="3.20.20.140:FF:000174">
    <property type="entry name" value="Dihydropyrimidinase-related protein 2"/>
    <property type="match status" value="1"/>
</dbReference>
<evidence type="ECO:0000313" key="5">
    <source>
        <dbReference type="Proteomes" id="UP000007161"/>
    </source>
</evidence>
<dbReference type="AlphaFoldDB" id="H2J5E8"/>
<dbReference type="InterPro" id="IPR006680">
    <property type="entry name" value="Amidohydro-rel"/>
</dbReference>
<dbReference type="STRING" id="443254.Marpi_1703"/>
<dbReference type="OrthoDB" id="9765462at2"/>
<dbReference type="Pfam" id="PF01979">
    <property type="entry name" value="Amidohydro_1"/>
    <property type="match status" value="1"/>
</dbReference>
<gene>
    <name evidence="4" type="ordered locus">Marpi_1703</name>
</gene>
<keyword evidence="5" id="KW-1185">Reference proteome</keyword>
<sequence length="437" mass="49687">MFDLGILNGEIYINNEFIEGNLYVKNGKICDITTSYLESKKEINASGKFILPGFIDPHVHFELTVGKYTSVDDFKTGSISAAYGGITSYIDFLDPITTMEELEKAFETRMKLAQKSHTDFAFHATIANPTVEPHKLIKKCKELGVASIKLFTTYGQRMTKDKYISELLSLSSEEGIVVTVHAENDELIEKKEKIKMKEHSSVRSTLSETTEVVKLAEMAEYYEGQLYIVHLSSGYSLDVLKKKFSDIIGKNMVLESCPHYFYFDDSLYGKKHGYLFSMTPPLRSEKEKDLLVENFDYLQTIGTDHCPFNSKDKNKRYTNIMPMGIGGVEFSFSLMFTLFGEKVIDKFTSNVAKYYGLYPRKGNLLPGADADIVIFDPEVDWIIEKHHSAADYTVYKGLPVKGKVITTISNGKIIINNGKFIGSRKKGRFLRREEIRW</sequence>
<name>H2J5E8_MARPK</name>
<comment type="similarity">
    <text evidence="2">Belongs to the metallo-dependent hydrolases superfamily. Hydantoinase/dihydropyrimidinase family.</text>
</comment>
<dbReference type="HOGENOM" id="CLU_015572_2_0_0"/>
<reference evidence="4 5" key="1">
    <citation type="journal article" date="2012" name="J. Bacteriol.">
        <title>Complete Genome Sequence of the Thermophilic, Piezophilic, Heterotrophic Bacterium Marinitoga piezophila KA3.</title>
        <authorList>
            <person name="Lucas S."/>
            <person name="Han J."/>
            <person name="Lapidus A."/>
            <person name="Cheng J.F."/>
            <person name="Goodwin L.A."/>
            <person name="Pitluck S."/>
            <person name="Peters L."/>
            <person name="Mikhailova N."/>
            <person name="Teshima H."/>
            <person name="Detter J.C."/>
            <person name="Han C."/>
            <person name="Tapia R."/>
            <person name="Land M."/>
            <person name="Hauser L."/>
            <person name="Kyrpides N.C."/>
            <person name="Ivanova N."/>
            <person name="Pagani I."/>
            <person name="Vannier P."/>
            <person name="Oger P."/>
            <person name="Bartlett D.H."/>
            <person name="Noll K.M."/>
            <person name="Woyke T."/>
            <person name="Jebbar M."/>
        </authorList>
    </citation>
    <scope>NUCLEOTIDE SEQUENCE [LARGE SCALE GENOMIC DNA]</scope>
    <source>
        <strain evidence="5">DSM 14283 / JCM 11233 / KA3</strain>
    </source>
</reference>
<comment type="cofactor">
    <cofactor evidence="1">
        <name>Zn(2+)</name>
        <dbReference type="ChEBI" id="CHEBI:29105"/>
    </cofactor>
</comment>
<evidence type="ECO:0000256" key="1">
    <source>
        <dbReference type="ARBA" id="ARBA00001947"/>
    </source>
</evidence>
<evidence type="ECO:0000256" key="2">
    <source>
        <dbReference type="ARBA" id="ARBA00008829"/>
    </source>
</evidence>
<keyword evidence="4" id="KW-0378">Hydrolase</keyword>
<dbReference type="GO" id="GO:0016812">
    <property type="term" value="F:hydrolase activity, acting on carbon-nitrogen (but not peptide) bonds, in cyclic amides"/>
    <property type="evidence" value="ECO:0007669"/>
    <property type="project" value="TreeGrafter"/>
</dbReference>
<protein>
    <submittedName>
        <fullName evidence="4">Dihydroorotase-like cyclic amidohydrolase</fullName>
    </submittedName>
</protein>
<feature type="domain" description="Amidohydrolase-related" evidence="3">
    <location>
        <begin position="49"/>
        <end position="414"/>
    </location>
</feature>
<dbReference type="KEGG" id="mpz:Marpi_1703"/>
<dbReference type="PANTHER" id="PTHR11647:SF1">
    <property type="entry name" value="COLLAPSIN RESPONSE MEDIATOR PROTEIN"/>
    <property type="match status" value="1"/>
</dbReference>
<dbReference type="Proteomes" id="UP000007161">
    <property type="component" value="Chromosome"/>
</dbReference>
<dbReference type="PANTHER" id="PTHR11647">
    <property type="entry name" value="HYDRANTOINASE/DIHYDROPYRIMIDINASE FAMILY MEMBER"/>
    <property type="match status" value="1"/>
</dbReference>
<dbReference type="EMBL" id="CP003257">
    <property type="protein sequence ID" value="AEX86092.1"/>
    <property type="molecule type" value="Genomic_DNA"/>
</dbReference>
<dbReference type="Gene3D" id="2.30.40.10">
    <property type="entry name" value="Urease, subunit C, domain 1"/>
    <property type="match status" value="1"/>
</dbReference>
<organism evidence="4 5">
    <name type="scientific">Marinitoga piezophila (strain DSM 14283 / JCM 11233 / KA3)</name>
    <dbReference type="NCBI Taxonomy" id="443254"/>
    <lineage>
        <taxon>Bacteria</taxon>
        <taxon>Thermotogati</taxon>
        <taxon>Thermotogota</taxon>
        <taxon>Thermotogae</taxon>
        <taxon>Petrotogales</taxon>
        <taxon>Petrotogaceae</taxon>
        <taxon>Marinitoga</taxon>
    </lineage>
</organism>
<accession>H2J5E8</accession>
<dbReference type="InterPro" id="IPR032466">
    <property type="entry name" value="Metal_Hydrolase"/>
</dbReference>
<dbReference type="RefSeq" id="WP_014297163.1">
    <property type="nucleotide sequence ID" value="NC_016751.1"/>
</dbReference>
<evidence type="ECO:0000313" key="4">
    <source>
        <dbReference type="EMBL" id="AEX86092.1"/>
    </source>
</evidence>
<dbReference type="Gene3D" id="3.20.20.140">
    <property type="entry name" value="Metal-dependent hydrolases"/>
    <property type="match status" value="1"/>
</dbReference>
<dbReference type="GO" id="GO:0005829">
    <property type="term" value="C:cytosol"/>
    <property type="evidence" value="ECO:0007669"/>
    <property type="project" value="TreeGrafter"/>
</dbReference>
<dbReference type="InterPro" id="IPR050378">
    <property type="entry name" value="Metallo-dep_Hydrolases_sf"/>
</dbReference>